<evidence type="ECO:0000256" key="3">
    <source>
        <dbReference type="ARBA" id="ARBA00022450"/>
    </source>
</evidence>
<dbReference type="Gene3D" id="3.40.50.1820">
    <property type="entry name" value="alpha/beta hydrolase"/>
    <property type="match status" value="1"/>
</dbReference>
<dbReference type="PANTHER" id="PTHR45527:SF1">
    <property type="entry name" value="FATTY ACID SYNTHASE"/>
    <property type="match status" value="1"/>
</dbReference>
<sequence length="210" mass="23013">MKIRGFRLELGEIESRLQQCTGVREAVVLAVELAGSTQLVAYAVPDVAASTEAEQLALRQSIRSQLQAFLPDYMVPTHMLLLPELPLTPSGKLDRKALPAPDASQLQARYRAPHSEVEICLAAIWADVLHAPQVGLDDHFFELGGHSLLAAQVIARIKTQLGISLPLRTLFEKPLLSELAVEVAALTDNSTDNDWSDMDQFMDSLEEFGA</sequence>
<dbReference type="PATRIC" id="fig|317659.3.peg.6218"/>
<dbReference type="SUPFAM" id="SSF56801">
    <property type="entry name" value="Acetyl-CoA synthetase-like"/>
    <property type="match status" value="1"/>
</dbReference>
<evidence type="ECO:0000259" key="5">
    <source>
        <dbReference type="PROSITE" id="PS50075"/>
    </source>
</evidence>
<dbReference type="Proteomes" id="UP000051335">
    <property type="component" value="Unassembled WGS sequence"/>
</dbReference>
<evidence type="ECO:0000313" key="7">
    <source>
        <dbReference type="Proteomes" id="UP000051335"/>
    </source>
</evidence>
<dbReference type="InterPro" id="IPR045851">
    <property type="entry name" value="AMP-bd_C_sf"/>
</dbReference>
<protein>
    <submittedName>
        <fullName evidence="6">Sigma-54 dependent transcriptional regulator</fullName>
    </submittedName>
</protein>
<evidence type="ECO:0000313" key="6">
    <source>
        <dbReference type="EMBL" id="KPX04070.1"/>
    </source>
</evidence>
<dbReference type="Pfam" id="PF13193">
    <property type="entry name" value="AMP-binding_C"/>
    <property type="match status" value="1"/>
</dbReference>
<dbReference type="SMART" id="SM00823">
    <property type="entry name" value="PKS_PP"/>
    <property type="match status" value="1"/>
</dbReference>
<proteinExistence type="inferred from homology"/>
<feature type="domain" description="Carrier" evidence="5">
    <location>
        <begin position="112"/>
        <end position="187"/>
    </location>
</feature>
<comment type="cofactor">
    <cofactor evidence="1">
        <name>pantetheine 4'-phosphate</name>
        <dbReference type="ChEBI" id="CHEBI:47942"/>
    </cofactor>
</comment>
<evidence type="ECO:0000256" key="2">
    <source>
        <dbReference type="ARBA" id="ARBA00006432"/>
    </source>
</evidence>
<dbReference type="InterPro" id="IPR029058">
    <property type="entry name" value="AB_hydrolase_fold"/>
</dbReference>
<keyword evidence="7" id="KW-1185">Reference proteome</keyword>
<comment type="similarity">
    <text evidence="2">Belongs to the ATP-dependent AMP-binding enzyme family.</text>
</comment>
<dbReference type="GO" id="GO:0044550">
    <property type="term" value="P:secondary metabolite biosynthetic process"/>
    <property type="evidence" value="ECO:0007669"/>
    <property type="project" value="TreeGrafter"/>
</dbReference>
<dbReference type="Pfam" id="PF00550">
    <property type="entry name" value="PP-binding"/>
    <property type="match status" value="1"/>
</dbReference>
<dbReference type="EMBL" id="LJQC01000289">
    <property type="protein sequence ID" value="KPX04070.1"/>
    <property type="molecule type" value="Genomic_DNA"/>
</dbReference>
<dbReference type="PANTHER" id="PTHR45527">
    <property type="entry name" value="NONRIBOSOMAL PEPTIDE SYNTHETASE"/>
    <property type="match status" value="1"/>
</dbReference>
<organism evidence="6 7">
    <name type="scientific">Pseudomonas syringae pv. coryli</name>
    <dbReference type="NCBI Taxonomy" id="317659"/>
    <lineage>
        <taxon>Bacteria</taxon>
        <taxon>Pseudomonadati</taxon>
        <taxon>Pseudomonadota</taxon>
        <taxon>Gammaproteobacteria</taxon>
        <taxon>Pseudomonadales</taxon>
        <taxon>Pseudomonadaceae</taxon>
        <taxon>Pseudomonas</taxon>
    </lineage>
</organism>
<dbReference type="FunFam" id="1.10.1200.10:FF:000005">
    <property type="entry name" value="Nonribosomal peptide synthetase 1"/>
    <property type="match status" value="1"/>
</dbReference>
<dbReference type="GO" id="GO:0005829">
    <property type="term" value="C:cytosol"/>
    <property type="evidence" value="ECO:0007669"/>
    <property type="project" value="TreeGrafter"/>
</dbReference>
<dbReference type="AlphaFoldDB" id="A0A0P9NL08"/>
<dbReference type="InterPro" id="IPR025110">
    <property type="entry name" value="AMP-bd_C"/>
</dbReference>
<evidence type="ECO:0000256" key="1">
    <source>
        <dbReference type="ARBA" id="ARBA00001957"/>
    </source>
</evidence>
<name>A0A0P9NL08_9PSED</name>
<keyword evidence="4" id="KW-0597">Phosphoprotein</keyword>
<comment type="caution">
    <text evidence="6">The sequence shown here is derived from an EMBL/GenBank/DDBJ whole genome shotgun (WGS) entry which is preliminary data.</text>
</comment>
<dbReference type="Gene3D" id="3.30.300.30">
    <property type="match status" value="1"/>
</dbReference>
<evidence type="ECO:0000256" key="4">
    <source>
        <dbReference type="ARBA" id="ARBA00022553"/>
    </source>
</evidence>
<dbReference type="FunFam" id="3.30.300.30:FF:000010">
    <property type="entry name" value="Enterobactin synthetase component F"/>
    <property type="match status" value="1"/>
</dbReference>
<dbReference type="GO" id="GO:0031177">
    <property type="term" value="F:phosphopantetheine binding"/>
    <property type="evidence" value="ECO:0007669"/>
    <property type="project" value="InterPro"/>
</dbReference>
<keyword evidence="3" id="KW-0596">Phosphopantetheine</keyword>
<reference evidence="6 7" key="1">
    <citation type="submission" date="2015-09" db="EMBL/GenBank/DDBJ databases">
        <title>Genome announcement of multiple Pseudomonas syringae strains.</title>
        <authorList>
            <person name="Thakur S."/>
            <person name="Wang P.W."/>
            <person name="Gong Y."/>
            <person name="Weir B.S."/>
            <person name="Guttman D.S."/>
        </authorList>
    </citation>
    <scope>NUCLEOTIDE SEQUENCE [LARGE SCALE GENOMIC DNA]</scope>
    <source>
        <strain evidence="6 7">ICMP17001</strain>
    </source>
</reference>
<dbReference type="SUPFAM" id="SSF47336">
    <property type="entry name" value="ACP-like"/>
    <property type="match status" value="1"/>
</dbReference>
<dbReference type="InterPro" id="IPR020806">
    <property type="entry name" value="PKS_PP-bd"/>
</dbReference>
<accession>A0A0P9NL08</accession>
<dbReference type="PROSITE" id="PS50075">
    <property type="entry name" value="CARRIER"/>
    <property type="match status" value="1"/>
</dbReference>
<dbReference type="PROSITE" id="PS00012">
    <property type="entry name" value="PHOSPHOPANTETHEINE"/>
    <property type="match status" value="1"/>
</dbReference>
<dbReference type="InterPro" id="IPR009081">
    <property type="entry name" value="PP-bd_ACP"/>
</dbReference>
<dbReference type="GO" id="GO:0043041">
    <property type="term" value="P:amino acid activation for nonribosomal peptide biosynthetic process"/>
    <property type="evidence" value="ECO:0007669"/>
    <property type="project" value="TreeGrafter"/>
</dbReference>
<gene>
    <name evidence="6" type="ORF">ALO75_200344</name>
</gene>
<dbReference type="InterPro" id="IPR036736">
    <property type="entry name" value="ACP-like_sf"/>
</dbReference>
<dbReference type="InterPro" id="IPR006162">
    <property type="entry name" value="Ppantetheine_attach_site"/>
</dbReference>